<dbReference type="GO" id="GO:0051287">
    <property type="term" value="F:NAD binding"/>
    <property type="evidence" value="ECO:0007669"/>
    <property type="project" value="InterPro"/>
</dbReference>
<dbReference type="PANTHER" id="PTHR43761:SF1">
    <property type="entry name" value="D-ISOMER SPECIFIC 2-HYDROXYACID DEHYDROGENASE CATALYTIC DOMAIN-CONTAINING PROTEIN-RELATED"/>
    <property type="match status" value="1"/>
</dbReference>
<comment type="caution">
    <text evidence="7">The sequence shown here is derived from an EMBL/GenBank/DDBJ whole genome shotgun (WGS) entry which is preliminary data.</text>
</comment>
<evidence type="ECO:0000256" key="4">
    <source>
        <dbReference type="RuleBase" id="RU003719"/>
    </source>
</evidence>
<dbReference type="SUPFAM" id="SSF52283">
    <property type="entry name" value="Formate/glycerate dehydrogenase catalytic domain-like"/>
    <property type="match status" value="1"/>
</dbReference>
<dbReference type="InterPro" id="IPR036291">
    <property type="entry name" value="NAD(P)-bd_dom_sf"/>
</dbReference>
<organism evidence="7 8">
    <name type="scientific">Nonomuraea turkmeniaca</name>
    <dbReference type="NCBI Taxonomy" id="103838"/>
    <lineage>
        <taxon>Bacteria</taxon>
        <taxon>Bacillati</taxon>
        <taxon>Actinomycetota</taxon>
        <taxon>Actinomycetes</taxon>
        <taxon>Streptosporangiales</taxon>
        <taxon>Streptosporangiaceae</taxon>
        <taxon>Nonomuraea</taxon>
    </lineage>
</organism>
<dbReference type="SUPFAM" id="SSF51735">
    <property type="entry name" value="NAD(P)-binding Rossmann-fold domains"/>
    <property type="match status" value="1"/>
</dbReference>
<evidence type="ECO:0000259" key="6">
    <source>
        <dbReference type="Pfam" id="PF02826"/>
    </source>
</evidence>
<proteinExistence type="inferred from homology"/>
<dbReference type="OrthoDB" id="9793626at2"/>
<name>A0A5S4FXM3_9ACTN</name>
<keyword evidence="8" id="KW-1185">Reference proteome</keyword>
<reference evidence="7 8" key="1">
    <citation type="submission" date="2019-05" db="EMBL/GenBank/DDBJ databases">
        <title>Draft genome sequence of Nonomuraea turkmeniaca DSM 43926.</title>
        <authorList>
            <person name="Saricaoglu S."/>
            <person name="Isik K."/>
        </authorList>
    </citation>
    <scope>NUCLEOTIDE SEQUENCE [LARGE SCALE GENOMIC DNA]</scope>
    <source>
        <strain evidence="7 8">DSM 43926</strain>
    </source>
</reference>
<feature type="domain" description="D-isomer specific 2-hydroxyacid dehydrogenase NAD-binding" evidence="6">
    <location>
        <begin position="129"/>
        <end position="301"/>
    </location>
</feature>
<evidence type="ECO:0000313" key="8">
    <source>
        <dbReference type="Proteomes" id="UP000309128"/>
    </source>
</evidence>
<evidence type="ECO:0000313" key="7">
    <source>
        <dbReference type="EMBL" id="TMR25463.1"/>
    </source>
</evidence>
<dbReference type="Pfam" id="PF02826">
    <property type="entry name" value="2-Hacid_dh_C"/>
    <property type="match status" value="1"/>
</dbReference>
<dbReference type="InterPro" id="IPR006139">
    <property type="entry name" value="D-isomer_2_OHA_DH_cat_dom"/>
</dbReference>
<comment type="similarity">
    <text evidence="1 4">Belongs to the D-isomer specific 2-hydroxyacid dehydrogenase family.</text>
</comment>
<sequence length="334" mass="35469">MTTRVLVAGDHFVQNRLLIDALRREVPGEVDIRELTLPWPVEPFGRVGEVDEASDVEDELIEALRGIEVCVTQMAPLTKRVLDASPDLRLFCVSRGGPVNANLEAAEQAGVAVTYAPGRNAVATAEHTLAMLLAATRRIPQTHADLAGGVWRGDYYMYDNVGPELDGSTVGLVGYGAIGRRVARMLEGFGATVLVHDPYVDVHGKVDLDELLGRSRFVSLHARATPETAGMIGAAELAAMPRGSVVVNCARGALLDYDALCDALDSGHLFGAAMDVFPEEPIPPGSRLLTTPNLIMTPHLAGASKETAVKAAAIVAADVARYVRGEPLAHVATP</sequence>
<dbReference type="Proteomes" id="UP000309128">
    <property type="component" value="Unassembled WGS sequence"/>
</dbReference>
<accession>A0A5S4FXM3</accession>
<evidence type="ECO:0000256" key="2">
    <source>
        <dbReference type="ARBA" id="ARBA00023002"/>
    </source>
</evidence>
<keyword evidence="2 4" id="KW-0560">Oxidoreductase</keyword>
<evidence type="ECO:0000259" key="5">
    <source>
        <dbReference type="Pfam" id="PF00389"/>
    </source>
</evidence>
<dbReference type="InterPro" id="IPR050418">
    <property type="entry name" value="D-iso_2-hydroxyacid_DH_PdxB"/>
</dbReference>
<dbReference type="AlphaFoldDB" id="A0A5S4FXM3"/>
<gene>
    <name evidence="7" type="ORF">ETD86_01025</name>
</gene>
<dbReference type="PROSITE" id="PS00671">
    <property type="entry name" value="D_2_HYDROXYACID_DH_3"/>
    <property type="match status" value="1"/>
</dbReference>
<dbReference type="CDD" id="cd12171">
    <property type="entry name" value="2-Hacid_dh_10"/>
    <property type="match status" value="1"/>
</dbReference>
<dbReference type="GO" id="GO:0016616">
    <property type="term" value="F:oxidoreductase activity, acting on the CH-OH group of donors, NAD or NADP as acceptor"/>
    <property type="evidence" value="ECO:0007669"/>
    <property type="project" value="InterPro"/>
</dbReference>
<protein>
    <submittedName>
        <fullName evidence="7">Hydroxyacid dehydrogenase</fullName>
    </submittedName>
</protein>
<evidence type="ECO:0000256" key="3">
    <source>
        <dbReference type="ARBA" id="ARBA00023027"/>
    </source>
</evidence>
<keyword evidence="3" id="KW-0520">NAD</keyword>
<dbReference type="PANTHER" id="PTHR43761">
    <property type="entry name" value="D-ISOMER SPECIFIC 2-HYDROXYACID DEHYDROGENASE FAMILY PROTEIN (AFU_ORTHOLOGUE AFUA_1G13630)"/>
    <property type="match status" value="1"/>
</dbReference>
<dbReference type="RefSeq" id="WP_138664154.1">
    <property type="nucleotide sequence ID" value="NZ_VCKY01000002.1"/>
</dbReference>
<dbReference type="Gene3D" id="3.40.50.720">
    <property type="entry name" value="NAD(P)-binding Rossmann-like Domain"/>
    <property type="match status" value="2"/>
</dbReference>
<dbReference type="Pfam" id="PF00389">
    <property type="entry name" value="2-Hacid_dh"/>
    <property type="match status" value="1"/>
</dbReference>
<dbReference type="EMBL" id="VCKY01000002">
    <property type="protein sequence ID" value="TMR25463.1"/>
    <property type="molecule type" value="Genomic_DNA"/>
</dbReference>
<dbReference type="InterPro" id="IPR029753">
    <property type="entry name" value="D-isomer_DH_CS"/>
</dbReference>
<feature type="domain" description="D-isomer specific 2-hydroxyacid dehydrogenase catalytic" evidence="5">
    <location>
        <begin position="54"/>
        <end position="331"/>
    </location>
</feature>
<evidence type="ECO:0000256" key="1">
    <source>
        <dbReference type="ARBA" id="ARBA00005854"/>
    </source>
</evidence>
<dbReference type="InterPro" id="IPR006140">
    <property type="entry name" value="D-isomer_DH_NAD-bd"/>
</dbReference>